<evidence type="ECO:0000259" key="5">
    <source>
        <dbReference type="PROSITE" id="PS50979"/>
    </source>
</evidence>
<dbReference type="InterPro" id="IPR016185">
    <property type="entry name" value="PreATP-grasp_dom_sf"/>
</dbReference>
<organism evidence="6 7">
    <name type="scientific">Adineta ricciae</name>
    <name type="common">Rotifer</name>
    <dbReference type="NCBI Taxonomy" id="249248"/>
    <lineage>
        <taxon>Eukaryota</taxon>
        <taxon>Metazoa</taxon>
        <taxon>Spiralia</taxon>
        <taxon>Gnathifera</taxon>
        <taxon>Rotifera</taxon>
        <taxon>Eurotatoria</taxon>
        <taxon>Bdelloidea</taxon>
        <taxon>Adinetida</taxon>
        <taxon>Adinetidae</taxon>
        <taxon>Adineta</taxon>
    </lineage>
</organism>
<comment type="caution">
    <text evidence="6">The sequence shown here is derived from an EMBL/GenBank/DDBJ whole genome shotgun (WGS) entry which is preliminary data.</text>
</comment>
<protein>
    <recommendedName>
        <fullName evidence="5">Biotin carboxylation domain-containing protein</fullName>
    </recommendedName>
</protein>
<dbReference type="PANTHER" id="PTHR45728">
    <property type="entry name" value="ACETYL-COA CARBOXYLASE, ISOFORM A"/>
    <property type="match status" value="1"/>
</dbReference>
<sequence>MASNNDEESSPSNLQRKRSSQTPQVKFDLGFCQSIDNGNDSSDEFPTFLKCSDHSDDPTPSPLASIVNDGNPLLSVAAALSIDQKSTKKRYIRNMSGQNMASVGLRTTNVSTPKELCDLLGGSRVINKILIANNGIAAVKCMRSIRRWSYEMFRQENAIKFVAMVTPEDMKANAEYIRYADHYVNVQGGPSHMNYSNCELILDIAKRFPVEAVWAGWGHASENPKLPELLHSHGIIFI</sequence>
<feature type="compositionally biased region" description="Polar residues" evidence="4">
    <location>
        <begin position="10"/>
        <end position="22"/>
    </location>
</feature>
<evidence type="ECO:0000256" key="4">
    <source>
        <dbReference type="SAM" id="MobiDB-lite"/>
    </source>
</evidence>
<dbReference type="InterPro" id="IPR011764">
    <property type="entry name" value="Biotin_carboxylation_dom"/>
</dbReference>
<evidence type="ECO:0000256" key="2">
    <source>
        <dbReference type="ARBA" id="ARBA00022741"/>
    </source>
</evidence>
<dbReference type="GO" id="GO:0005524">
    <property type="term" value="F:ATP binding"/>
    <property type="evidence" value="ECO:0007669"/>
    <property type="project" value="UniProtKB-KW"/>
</dbReference>
<dbReference type="Pfam" id="PF00289">
    <property type="entry name" value="Biotin_carb_N"/>
    <property type="match status" value="1"/>
</dbReference>
<gene>
    <name evidence="6" type="ORF">XAT740_LOCUS59798</name>
</gene>
<keyword evidence="3" id="KW-0067">ATP-binding</keyword>
<feature type="non-terminal residue" evidence="6">
    <location>
        <position position="1"/>
    </location>
</feature>
<dbReference type="EMBL" id="CAJNOR010014157">
    <property type="protein sequence ID" value="CAF1677020.1"/>
    <property type="molecule type" value="Genomic_DNA"/>
</dbReference>
<keyword evidence="1" id="KW-0436">Ligase</keyword>
<dbReference type="Gene3D" id="3.40.50.20">
    <property type="match status" value="1"/>
</dbReference>
<dbReference type="GO" id="GO:0006633">
    <property type="term" value="P:fatty acid biosynthetic process"/>
    <property type="evidence" value="ECO:0007669"/>
    <property type="project" value="TreeGrafter"/>
</dbReference>
<keyword evidence="2" id="KW-0547">Nucleotide-binding</keyword>
<keyword evidence="7" id="KW-1185">Reference proteome</keyword>
<dbReference type="InterPro" id="IPR049076">
    <property type="entry name" value="ACCA"/>
</dbReference>
<dbReference type="Proteomes" id="UP000663828">
    <property type="component" value="Unassembled WGS sequence"/>
</dbReference>
<dbReference type="PROSITE" id="PS50979">
    <property type="entry name" value="BC"/>
    <property type="match status" value="1"/>
</dbReference>
<feature type="domain" description="Biotin carboxylation" evidence="5">
    <location>
        <begin position="125"/>
        <end position="238"/>
    </location>
</feature>
<feature type="region of interest" description="Disordered" evidence="4">
    <location>
        <begin position="1"/>
        <end position="22"/>
    </location>
</feature>
<evidence type="ECO:0000256" key="1">
    <source>
        <dbReference type="ARBA" id="ARBA00022598"/>
    </source>
</evidence>
<proteinExistence type="predicted"/>
<dbReference type="AlphaFoldDB" id="A0A816GMH0"/>
<dbReference type="InterPro" id="IPR005481">
    <property type="entry name" value="BC-like_N"/>
</dbReference>
<name>A0A816GMH0_ADIRI</name>
<dbReference type="FunFam" id="3.40.50.20:FF:000005">
    <property type="entry name" value="acetyl-CoA carboxylase isoform X2"/>
    <property type="match status" value="1"/>
</dbReference>
<dbReference type="GO" id="GO:0003989">
    <property type="term" value="F:acetyl-CoA carboxylase activity"/>
    <property type="evidence" value="ECO:0007669"/>
    <property type="project" value="InterPro"/>
</dbReference>
<dbReference type="PANTHER" id="PTHR45728:SF3">
    <property type="entry name" value="ACETYL-COA CARBOXYLASE"/>
    <property type="match status" value="1"/>
</dbReference>
<reference evidence="6" key="1">
    <citation type="submission" date="2021-02" db="EMBL/GenBank/DDBJ databases">
        <authorList>
            <person name="Nowell W R."/>
        </authorList>
    </citation>
    <scope>NUCLEOTIDE SEQUENCE</scope>
</reference>
<dbReference type="SUPFAM" id="SSF52440">
    <property type="entry name" value="PreATP-grasp domain"/>
    <property type="match status" value="1"/>
</dbReference>
<dbReference type="GO" id="GO:0005739">
    <property type="term" value="C:mitochondrion"/>
    <property type="evidence" value="ECO:0007669"/>
    <property type="project" value="TreeGrafter"/>
</dbReference>
<evidence type="ECO:0000256" key="3">
    <source>
        <dbReference type="ARBA" id="ARBA00022840"/>
    </source>
</evidence>
<evidence type="ECO:0000313" key="7">
    <source>
        <dbReference type="Proteomes" id="UP000663828"/>
    </source>
</evidence>
<evidence type="ECO:0000313" key="6">
    <source>
        <dbReference type="EMBL" id="CAF1677020.1"/>
    </source>
</evidence>
<accession>A0A816GMH0</accession>